<keyword evidence="3 5" id="KW-0697">Rotamase</keyword>
<feature type="compositionally biased region" description="Basic and acidic residues" evidence="6">
    <location>
        <begin position="360"/>
        <end position="377"/>
    </location>
</feature>
<feature type="transmembrane region" description="Helical" evidence="7">
    <location>
        <begin position="37"/>
        <end position="58"/>
    </location>
</feature>
<sequence>MNGDRHAGSGEGAAKAAGGRGAANFARRGPAARAVRAVIAAVTAGALAVAVAGCGWTGPKRTQPKPSKSTETATPDKDVDVLEHVQVTGTWDTKPDVAFTPPVSITKTERKTLIEGAGGKLRPNGKALLRILAISGSTGDELRNDFDTLPQVYRVTVTDLGEALYESLVGIRAGGRVSIATYDEIPLIMVVDVLPINADGTKVADPATESSDGEKLPTVDGTNITIPKKSDPPSVLTTSVLIRGNGAQVAAGKGAVIQYEAVRWSNGKVVGSSRADDALPVTVNVGSDALIEGLDSALSDVTVGSRILVVVPPGQAFGLTDGKWKKETMVYLIDVLAASAQGEGSSSGKADDAAGGASDTKTDTKSKSEKKTKKGES</sequence>
<dbReference type="AlphaFoldDB" id="A0A542SLX3"/>
<proteinExistence type="predicted"/>
<dbReference type="PROSITE" id="PS50059">
    <property type="entry name" value="FKBP_PPIASE"/>
    <property type="match status" value="1"/>
</dbReference>
<feature type="region of interest" description="Disordered" evidence="6">
    <location>
        <begin position="1"/>
        <end position="21"/>
    </location>
</feature>
<keyword evidence="7" id="KW-1133">Transmembrane helix</keyword>
<dbReference type="EC" id="5.2.1.8" evidence="2 5"/>
<keyword evidence="10" id="KW-1185">Reference proteome</keyword>
<protein>
    <recommendedName>
        <fullName evidence="2 5">peptidylprolyl isomerase</fullName>
        <ecNumber evidence="2 5">5.2.1.8</ecNumber>
    </recommendedName>
</protein>
<evidence type="ECO:0000256" key="4">
    <source>
        <dbReference type="ARBA" id="ARBA00023235"/>
    </source>
</evidence>
<evidence type="ECO:0000259" key="8">
    <source>
        <dbReference type="PROSITE" id="PS50059"/>
    </source>
</evidence>
<dbReference type="Pfam" id="PF00254">
    <property type="entry name" value="FKBP_C"/>
    <property type="match status" value="1"/>
</dbReference>
<dbReference type="InterPro" id="IPR046357">
    <property type="entry name" value="PPIase_dom_sf"/>
</dbReference>
<name>A0A542SLX3_9MICO</name>
<dbReference type="OrthoDB" id="25996at2"/>
<feature type="domain" description="PPIase FKBP-type" evidence="8">
    <location>
        <begin position="252"/>
        <end position="339"/>
    </location>
</feature>
<comment type="caution">
    <text evidence="9">The sequence shown here is derived from an EMBL/GenBank/DDBJ whole genome shotgun (WGS) entry which is preliminary data.</text>
</comment>
<evidence type="ECO:0000256" key="2">
    <source>
        <dbReference type="ARBA" id="ARBA00013194"/>
    </source>
</evidence>
<keyword evidence="7" id="KW-0472">Membrane</keyword>
<reference evidence="9 10" key="1">
    <citation type="submission" date="2019-06" db="EMBL/GenBank/DDBJ databases">
        <title>Sequencing the genomes of 1000 actinobacteria strains.</title>
        <authorList>
            <person name="Klenk H.-P."/>
        </authorList>
    </citation>
    <scope>NUCLEOTIDE SEQUENCE [LARGE SCALE GENOMIC DNA]</scope>
    <source>
        <strain evidence="9 10">DSM 10596</strain>
    </source>
</reference>
<evidence type="ECO:0000313" key="9">
    <source>
        <dbReference type="EMBL" id="TQK75636.1"/>
    </source>
</evidence>
<evidence type="ECO:0000256" key="5">
    <source>
        <dbReference type="PROSITE-ProRule" id="PRU00277"/>
    </source>
</evidence>
<dbReference type="RefSeq" id="WP_142111018.1">
    <property type="nucleotide sequence ID" value="NZ_BAAATB010000003.1"/>
</dbReference>
<feature type="region of interest" description="Disordered" evidence="6">
    <location>
        <begin position="340"/>
        <end position="377"/>
    </location>
</feature>
<evidence type="ECO:0000256" key="7">
    <source>
        <dbReference type="SAM" id="Phobius"/>
    </source>
</evidence>
<dbReference type="GO" id="GO:0003755">
    <property type="term" value="F:peptidyl-prolyl cis-trans isomerase activity"/>
    <property type="evidence" value="ECO:0007669"/>
    <property type="project" value="UniProtKB-KW"/>
</dbReference>
<evidence type="ECO:0000313" key="10">
    <source>
        <dbReference type="Proteomes" id="UP000316181"/>
    </source>
</evidence>
<feature type="compositionally biased region" description="Polar residues" evidence="6">
    <location>
        <begin position="64"/>
        <end position="73"/>
    </location>
</feature>
<comment type="catalytic activity">
    <reaction evidence="1 5">
        <text>[protein]-peptidylproline (omega=180) = [protein]-peptidylproline (omega=0)</text>
        <dbReference type="Rhea" id="RHEA:16237"/>
        <dbReference type="Rhea" id="RHEA-COMP:10747"/>
        <dbReference type="Rhea" id="RHEA-COMP:10748"/>
        <dbReference type="ChEBI" id="CHEBI:83833"/>
        <dbReference type="ChEBI" id="CHEBI:83834"/>
        <dbReference type="EC" id="5.2.1.8"/>
    </reaction>
</comment>
<dbReference type="InterPro" id="IPR001179">
    <property type="entry name" value="PPIase_FKBP_dom"/>
</dbReference>
<dbReference type="Proteomes" id="UP000316181">
    <property type="component" value="Unassembled WGS sequence"/>
</dbReference>
<feature type="compositionally biased region" description="Low complexity" evidence="6">
    <location>
        <begin position="12"/>
        <end position="21"/>
    </location>
</feature>
<dbReference type="SUPFAM" id="SSF54534">
    <property type="entry name" value="FKBP-like"/>
    <property type="match status" value="1"/>
</dbReference>
<feature type="compositionally biased region" description="Low complexity" evidence="6">
    <location>
        <begin position="340"/>
        <end position="359"/>
    </location>
</feature>
<evidence type="ECO:0000256" key="3">
    <source>
        <dbReference type="ARBA" id="ARBA00023110"/>
    </source>
</evidence>
<keyword evidence="7" id="KW-0812">Transmembrane</keyword>
<gene>
    <name evidence="9" type="ORF">FB389_0267</name>
</gene>
<accession>A0A542SLX3</accession>
<feature type="region of interest" description="Disordered" evidence="6">
    <location>
        <begin position="55"/>
        <end position="76"/>
    </location>
</feature>
<dbReference type="EMBL" id="VFNV01000001">
    <property type="protein sequence ID" value="TQK75636.1"/>
    <property type="molecule type" value="Genomic_DNA"/>
</dbReference>
<organism evidence="9 10">
    <name type="scientific">Rarobacter incanus</name>
    <dbReference type="NCBI Taxonomy" id="153494"/>
    <lineage>
        <taxon>Bacteria</taxon>
        <taxon>Bacillati</taxon>
        <taxon>Actinomycetota</taxon>
        <taxon>Actinomycetes</taxon>
        <taxon>Micrococcales</taxon>
        <taxon>Rarobacteraceae</taxon>
        <taxon>Rarobacter</taxon>
    </lineage>
</organism>
<evidence type="ECO:0000256" key="1">
    <source>
        <dbReference type="ARBA" id="ARBA00000971"/>
    </source>
</evidence>
<evidence type="ECO:0000256" key="6">
    <source>
        <dbReference type="SAM" id="MobiDB-lite"/>
    </source>
</evidence>
<keyword evidence="4 5" id="KW-0413">Isomerase</keyword>
<dbReference type="Gene3D" id="3.10.50.40">
    <property type="match status" value="1"/>
</dbReference>